<dbReference type="PANTHER" id="PTHR11668:SF300">
    <property type="entry name" value="SERINE_THREONINE-PROTEIN PHOSPHATASE"/>
    <property type="match status" value="1"/>
</dbReference>
<name>A0AAV8A8Q8_9EUKA</name>
<dbReference type="SUPFAM" id="SSF56300">
    <property type="entry name" value="Metallo-dependent phosphatases"/>
    <property type="match status" value="1"/>
</dbReference>
<evidence type="ECO:0000256" key="1">
    <source>
        <dbReference type="ARBA" id="ARBA00001936"/>
    </source>
</evidence>
<comment type="similarity">
    <text evidence="8">Belongs to the PPP phosphatase family.</text>
</comment>
<dbReference type="InterPro" id="IPR029052">
    <property type="entry name" value="Metallo-depent_PP-like"/>
</dbReference>
<keyword evidence="3 8" id="KW-0378">Hydrolase</keyword>
<feature type="compositionally biased region" description="Pro residues" evidence="9">
    <location>
        <begin position="274"/>
        <end position="284"/>
    </location>
</feature>
<dbReference type="GO" id="GO:0005737">
    <property type="term" value="C:cytoplasm"/>
    <property type="evidence" value="ECO:0007669"/>
    <property type="project" value="TreeGrafter"/>
</dbReference>
<proteinExistence type="inferred from homology"/>
<dbReference type="GO" id="GO:0046872">
    <property type="term" value="F:metal ion binding"/>
    <property type="evidence" value="ECO:0007669"/>
    <property type="project" value="UniProtKB-KW"/>
</dbReference>
<evidence type="ECO:0000259" key="10">
    <source>
        <dbReference type="PROSITE" id="PS00125"/>
    </source>
</evidence>
<comment type="cofactor">
    <cofactor evidence="1">
        <name>Mn(2+)</name>
        <dbReference type="ChEBI" id="CHEBI:29035"/>
    </cofactor>
</comment>
<dbReference type="InterPro" id="IPR006186">
    <property type="entry name" value="Ser/Thr-sp_prot-phosphatase"/>
</dbReference>
<organism evidence="11 12">
    <name type="scientific">Anaeramoeba flamelloides</name>
    <dbReference type="NCBI Taxonomy" id="1746091"/>
    <lineage>
        <taxon>Eukaryota</taxon>
        <taxon>Metamonada</taxon>
        <taxon>Anaeramoebidae</taxon>
        <taxon>Anaeramoeba</taxon>
    </lineage>
</organism>
<keyword evidence="5" id="KW-0464">Manganese</keyword>
<keyword evidence="2" id="KW-0479">Metal-binding</keyword>
<feature type="region of interest" description="Disordered" evidence="9">
    <location>
        <begin position="262"/>
        <end position="284"/>
    </location>
</feature>
<evidence type="ECO:0000256" key="3">
    <source>
        <dbReference type="ARBA" id="ARBA00022801"/>
    </source>
</evidence>
<evidence type="ECO:0000256" key="4">
    <source>
        <dbReference type="ARBA" id="ARBA00022912"/>
    </source>
</evidence>
<dbReference type="Gene3D" id="3.60.21.10">
    <property type="match status" value="1"/>
</dbReference>
<dbReference type="Pfam" id="PF00149">
    <property type="entry name" value="Metallophos"/>
    <property type="match status" value="1"/>
</dbReference>
<dbReference type="InterPro" id="IPR004843">
    <property type="entry name" value="Calcineurin-like_PHP"/>
</dbReference>
<evidence type="ECO:0000256" key="2">
    <source>
        <dbReference type="ARBA" id="ARBA00022723"/>
    </source>
</evidence>
<accession>A0AAV8A8Q8</accession>
<protein>
    <recommendedName>
        <fullName evidence="8">Serine/threonine-protein phosphatase</fullName>
        <ecNumber evidence="8">3.1.3.16</ecNumber>
    </recommendedName>
</protein>
<feature type="domain" description="Serine/threonine specific protein phosphatases" evidence="10">
    <location>
        <begin position="88"/>
        <end position="93"/>
    </location>
</feature>
<dbReference type="SMART" id="SM00156">
    <property type="entry name" value="PP2Ac"/>
    <property type="match status" value="1"/>
</dbReference>
<dbReference type="EMBL" id="JANTQA010000012">
    <property type="protein sequence ID" value="KAJ3449811.1"/>
    <property type="molecule type" value="Genomic_DNA"/>
</dbReference>
<evidence type="ECO:0000256" key="7">
    <source>
        <dbReference type="ARBA" id="ARBA00048336"/>
    </source>
</evidence>
<dbReference type="PRINTS" id="PR00114">
    <property type="entry name" value="STPHPHTASE"/>
</dbReference>
<dbReference type="AlphaFoldDB" id="A0AAV8A8Q8"/>
<comment type="caution">
    <text evidence="11">The sequence shown here is derived from an EMBL/GenBank/DDBJ whole genome shotgun (WGS) entry which is preliminary data.</text>
</comment>
<dbReference type="Proteomes" id="UP001146793">
    <property type="component" value="Unassembled WGS sequence"/>
</dbReference>
<dbReference type="Pfam" id="PF16891">
    <property type="entry name" value="STPPase_N"/>
    <property type="match status" value="1"/>
</dbReference>
<evidence type="ECO:0000313" key="11">
    <source>
        <dbReference type="EMBL" id="KAJ3449811.1"/>
    </source>
</evidence>
<gene>
    <name evidence="11" type="ORF">M0812_05971</name>
</gene>
<evidence type="ECO:0000256" key="5">
    <source>
        <dbReference type="ARBA" id="ARBA00023211"/>
    </source>
</evidence>
<dbReference type="PANTHER" id="PTHR11668">
    <property type="entry name" value="SERINE/THREONINE PROTEIN PHOSPHATASE"/>
    <property type="match status" value="1"/>
</dbReference>
<evidence type="ECO:0000256" key="6">
    <source>
        <dbReference type="ARBA" id="ARBA00047761"/>
    </source>
</evidence>
<feature type="compositionally biased region" description="Polar residues" evidence="9">
    <location>
        <begin position="262"/>
        <end position="273"/>
    </location>
</feature>
<reference evidence="11" key="1">
    <citation type="submission" date="2022-08" db="EMBL/GenBank/DDBJ databases">
        <title>Novel sulphate-reducing endosymbionts in the free-living metamonad Anaeramoeba.</title>
        <authorList>
            <person name="Jerlstrom-Hultqvist J."/>
            <person name="Cepicka I."/>
            <person name="Gallot-Lavallee L."/>
            <person name="Salas-Leiva D."/>
            <person name="Curtis B.A."/>
            <person name="Zahonova K."/>
            <person name="Pipaliya S."/>
            <person name="Dacks J."/>
            <person name="Roger A.J."/>
        </authorList>
    </citation>
    <scope>NUCLEOTIDE SEQUENCE</scope>
    <source>
        <strain evidence="11">Busselton2</strain>
    </source>
</reference>
<comment type="catalytic activity">
    <reaction evidence="7 8">
        <text>O-phospho-L-threonyl-[protein] + H2O = L-threonyl-[protein] + phosphate</text>
        <dbReference type="Rhea" id="RHEA:47004"/>
        <dbReference type="Rhea" id="RHEA-COMP:11060"/>
        <dbReference type="Rhea" id="RHEA-COMP:11605"/>
        <dbReference type="ChEBI" id="CHEBI:15377"/>
        <dbReference type="ChEBI" id="CHEBI:30013"/>
        <dbReference type="ChEBI" id="CHEBI:43474"/>
        <dbReference type="ChEBI" id="CHEBI:61977"/>
        <dbReference type="EC" id="3.1.3.16"/>
    </reaction>
</comment>
<dbReference type="PROSITE" id="PS00125">
    <property type="entry name" value="SER_THR_PHOSPHATASE"/>
    <property type="match status" value="1"/>
</dbReference>
<dbReference type="GO" id="GO:0004722">
    <property type="term" value="F:protein serine/threonine phosphatase activity"/>
    <property type="evidence" value="ECO:0007669"/>
    <property type="project" value="UniProtKB-EC"/>
</dbReference>
<evidence type="ECO:0000313" key="12">
    <source>
        <dbReference type="Proteomes" id="UP001146793"/>
    </source>
</evidence>
<dbReference type="EC" id="3.1.3.16" evidence="8"/>
<keyword evidence="4" id="KW-0904">Protein phosphatase</keyword>
<evidence type="ECO:0000256" key="8">
    <source>
        <dbReference type="RuleBase" id="RU004273"/>
    </source>
</evidence>
<evidence type="ECO:0000256" key="9">
    <source>
        <dbReference type="SAM" id="MobiDB-lite"/>
    </source>
</evidence>
<dbReference type="GO" id="GO:0005634">
    <property type="term" value="C:nucleus"/>
    <property type="evidence" value="ECO:0007669"/>
    <property type="project" value="TreeGrafter"/>
</dbReference>
<comment type="catalytic activity">
    <reaction evidence="6">
        <text>O-phospho-L-seryl-[protein] + H2O = L-seryl-[protein] + phosphate</text>
        <dbReference type="Rhea" id="RHEA:20629"/>
        <dbReference type="Rhea" id="RHEA-COMP:9863"/>
        <dbReference type="Rhea" id="RHEA-COMP:11604"/>
        <dbReference type="ChEBI" id="CHEBI:15377"/>
        <dbReference type="ChEBI" id="CHEBI:29999"/>
        <dbReference type="ChEBI" id="CHEBI:43474"/>
        <dbReference type="ChEBI" id="CHEBI:83421"/>
        <dbReference type="EC" id="3.1.3.16"/>
    </reaction>
</comment>
<sequence>MSQRNLSVDNLIERLLKLGDSKLEINATIWENEIIQLIELAQDIFLSQPILLELGSPLMICDRGAMGIETICLLFCYKVRYPELFFLIRGNHECAQINKIYGFYDECINKYSITLWNTFQKCFQCLPLCAIIQEKIFCVHGGLSPKLTSLDKIRNIERPAELIDEGGILCDLLWSDPSPDVEEWGENARGVSYIFGEKVVKKFNQIYGFDLICRAHQVVENGFEFFADNGIVTIFSAPNYCDEFHNYGAMMVVDEELILEGSNSGKSNRLSTSMPPPTPPRNRK</sequence>
<dbReference type="InterPro" id="IPR031675">
    <property type="entry name" value="STPPase_N"/>
</dbReference>
<dbReference type="InterPro" id="IPR050341">
    <property type="entry name" value="PP1_catalytic_subunit"/>
</dbReference>
<dbReference type="FunFam" id="3.60.21.10:FF:000212">
    <property type="entry name" value="Serine/threonine-protein phosphatase"/>
    <property type="match status" value="1"/>
</dbReference>